<dbReference type="SUPFAM" id="SSF47384">
    <property type="entry name" value="Homodimeric domain of signal transducing histidine kinase"/>
    <property type="match status" value="1"/>
</dbReference>
<dbReference type="FunFam" id="3.30.565.10:FF:000006">
    <property type="entry name" value="Sensor histidine kinase WalK"/>
    <property type="match status" value="1"/>
</dbReference>
<dbReference type="PANTHER" id="PTHR43047">
    <property type="entry name" value="TWO-COMPONENT HISTIDINE PROTEIN KINASE"/>
    <property type="match status" value="1"/>
</dbReference>
<dbReference type="PROSITE" id="PS50110">
    <property type="entry name" value="RESPONSE_REGULATORY"/>
    <property type="match status" value="2"/>
</dbReference>
<dbReference type="GO" id="GO:0000155">
    <property type="term" value="F:phosphorelay sensor kinase activity"/>
    <property type="evidence" value="ECO:0007669"/>
    <property type="project" value="InterPro"/>
</dbReference>
<dbReference type="InterPro" id="IPR007891">
    <property type="entry name" value="CHASE3"/>
</dbReference>
<feature type="transmembrane region" description="Helical" evidence="9">
    <location>
        <begin position="15"/>
        <end position="37"/>
    </location>
</feature>
<dbReference type="Gene3D" id="3.30.450.20">
    <property type="entry name" value="PAS domain"/>
    <property type="match status" value="1"/>
</dbReference>
<dbReference type="SMART" id="SM00387">
    <property type="entry name" value="HATPase_c"/>
    <property type="match status" value="1"/>
</dbReference>
<comment type="caution">
    <text evidence="13">The sequence shown here is derived from an EMBL/GenBank/DDBJ whole genome shotgun (WGS) entry which is preliminary data.</text>
</comment>
<keyword evidence="9" id="KW-1133">Transmembrane helix</keyword>
<keyword evidence="4" id="KW-0808">Transferase</keyword>
<protein>
    <recommendedName>
        <fullName evidence="2">histidine kinase</fullName>
        <ecNumber evidence="2">2.7.13.3</ecNumber>
    </recommendedName>
</protein>
<keyword evidence="9" id="KW-0812">Transmembrane</keyword>
<dbReference type="Pfam" id="PF13426">
    <property type="entry name" value="PAS_9"/>
    <property type="match status" value="1"/>
</dbReference>
<dbReference type="CDD" id="cd00156">
    <property type="entry name" value="REC"/>
    <property type="match status" value="2"/>
</dbReference>
<dbReference type="SMART" id="SM00448">
    <property type="entry name" value="REC"/>
    <property type="match status" value="2"/>
</dbReference>
<feature type="transmembrane region" description="Helical" evidence="9">
    <location>
        <begin position="189"/>
        <end position="213"/>
    </location>
</feature>
<dbReference type="InterPro" id="IPR036097">
    <property type="entry name" value="HisK_dim/P_sf"/>
</dbReference>
<dbReference type="SMART" id="SM00388">
    <property type="entry name" value="HisKA"/>
    <property type="match status" value="1"/>
</dbReference>
<keyword evidence="14" id="KW-1185">Reference proteome</keyword>
<dbReference type="InterPro" id="IPR001789">
    <property type="entry name" value="Sig_transdc_resp-reg_receiver"/>
</dbReference>
<sequence length="839" mass="91044">MTIKEMPTPRAAPKLWRSLMVASLVPLLLAGLTLWFASEYRRAAQTNDAVDQSFRRQLAIESVFSAVQDAETGQRGYVITGDPDFLEPYRNAGLALPKDIAALEKLLSGDPVGSAQLPKLRRLIDLKFAELERVLAARDAFGRDAAASIIVQGRGKQIMDDFRAHVATMVRDQNAMLARNLAFEDRRNAIIRAAAWVVVILSTILAMLGAVIVHTARAARYRAQQQVAEATARQTAIFRHSLDAIILVNPSGSMEMLNSAAERMFGYPSQELLRRDLSLVIDIAPGTGPFLDRLGVKGDTIEVPLRTPLEARTADGVVVPVEVALGTMPLEDGIHIVAAFRDISGRARVEKMKDQFLSTISHELRTPLTSIVGSLGLLRGGATQELPSDAQRLVVIAENNANRLIRLVNDLLDVEKMQTGLMTFDFEQADMRDIARRSLDSIRGMATTRAICLGLTGDDRPLAIHGDTDRLMQVIVNLLSNAISYSPEGGAVTLSLAMQFGYVHVAVTDQGPGIDPDLRARLFTRFAQSAHRTGPTPGTGLGLAISREIVHNHGGRIWWEPALDTSADTGSTFTFTVPLWNGLSGQIDDLGARRLLLFCDAHEAATIGAAFSRREIEADVVADHEAALTALANRHYVALVMDFQFAGEDALTTLQQIRADPLHRSLPVIAIAGETPPLPPEKTAALDIIDWIFKPVSPFRLNHAVGAAVERAAVAMPLVLHIDDDIDTLEITERALVGLARIAKASDLSSARSFLAMHDVDLLIVDIALPDGSGLDILADLNRTGSERIIPVIVYSAQDVGSARVAPNVEAVLLKSKRSLPTLVETVMNITQRSSAEKL</sequence>
<dbReference type="InterPro" id="IPR035965">
    <property type="entry name" value="PAS-like_dom_sf"/>
</dbReference>
<evidence type="ECO:0000256" key="9">
    <source>
        <dbReference type="SAM" id="Phobius"/>
    </source>
</evidence>
<dbReference type="InterPro" id="IPR004358">
    <property type="entry name" value="Sig_transdc_His_kin-like_C"/>
</dbReference>
<evidence type="ECO:0000256" key="3">
    <source>
        <dbReference type="ARBA" id="ARBA00022553"/>
    </source>
</evidence>
<dbReference type="PRINTS" id="PR00344">
    <property type="entry name" value="BCTRLSENSOR"/>
</dbReference>
<dbReference type="InterPro" id="IPR011006">
    <property type="entry name" value="CheY-like_superfamily"/>
</dbReference>
<feature type="domain" description="Response regulatory" evidence="11">
    <location>
        <begin position="593"/>
        <end position="709"/>
    </location>
</feature>
<evidence type="ECO:0000256" key="6">
    <source>
        <dbReference type="ARBA" id="ARBA00023012"/>
    </source>
</evidence>
<dbReference type="SUPFAM" id="SSF52172">
    <property type="entry name" value="CheY-like"/>
    <property type="match status" value="2"/>
</dbReference>
<dbReference type="EC" id="2.7.13.3" evidence="2"/>
<evidence type="ECO:0000256" key="2">
    <source>
        <dbReference type="ARBA" id="ARBA00012438"/>
    </source>
</evidence>
<dbReference type="CDD" id="cd00082">
    <property type="entry name" value="HisKA"/>
    <property type="match status" value="1"/>
</dbReference>
<feature type="modified residue" description="4-aspartylphosphate" evidence="8">
    <location>
        <position position="766"/>
    </location>
</feature>
<dbReference type="Gene3D" id="3.40.50.2300">
    <property type="match status" value="2"/>
</dbReference>
<dbReference type="SUPFAM" id="SSF55874">
    <property type="entry name" value="ATPase domain of HSP90 chaperone/DNA topoisomerase II/histidine kinase"/>
    <property type="match status" value="1"/>
</dbReference>
<reference evidence="13 14" key="1">
    <citation type="submission" date="2019-01" db="EMBL/GenBank/DDBJ databases">
        <authorList>
            <person name="Chen W.-M."/>
        </authorList>
    </citation>
    <scope>NUCLEOTIDE SEQUENCE [LARGE SCALE GENOMIC DNA]</scope>
    <source>
        <strain evidence="13 14">TLA-22</strain>
    </source>
</reference>
<dbReference type="OrthoDB" id="9801651at2"/>
<evidence type="ECO:0000256" key="7">
    <source>
        <dbReference type="ARBA" id="ARBA00023136"/>
    </source>
</evidence>
<dbReference type="Pfam" id="PF00512">
    <property type="entry name" value="HisKA"/>
    <property type="match status" value="1"/>
</dbReference>
<dbReference type="Proteomes" id="UP000282977">
    <property type="component" value="Unassembled WGS sequence"/>
</dbReference>
<dbReference type="InterPro" id="IPR005467">
    <property type="entry name" value="His_kinase_dom"/>
</dbReference>
<feature type="domain" description="Response regulatory" evidence="11">
    <location>
        <begin position="718"/>
        <end position="830"/>
    </location>
</feature>
<evidence type="ECO:0000256" key="1">
    <source>
        <dbReference type="ARBA" id="ARBA00000085"/>
    </source>
</evidence>
<feature type="modified residue" description="4-aspartylphosphate" evidence="8">
    <location>
        <position position="642"/>
    </location>
</feature>
<keyword evidence="5" id="KW-0418">Kinase</keyword>
<dbReference type="SUPFAM" id="SSF55785">
    <property type="entry name" value="PYP-like sensor domain (PAS domain)"/>
    <property type="match status" value="1"/>
</dbReference>
<dbReference type="GO" id="GO:0009927">
    <property type="term" value="F:histidine phosphotransfer kinase activity"/>
    <property type="evidence" value="ECO:0007669"/>
    <property type="project" value="TreeGrafter"/>
</dbReference>
<evidence type="ECO:0000259" key="12">
    <source>
        <dbReference type="PROSITE" id="PS50112"/>
    </source>
</evidence>
<keyword evidence="3 8" id="KW-0597">Phosphoprotein</keyword>
<comment type="catalytic activity">
    <reaction evidence="1">
        <text>ATP + protein L-histidine = ADP + protein N-phospho-L-histidine.</text>
        <dbReference type="EC" id="2.7.13.3"/>
    </reaction>
</comment>
<proteinExistence type="predicted"/>
<dbReference type="PANTHER" id="PTHR43047:SF72">
    <property type="entry name" value="OSMOSENSING HISTIDINE PROTEIN KINASE SLN1"/>
    <property type="match status" value="1"/>
</dbReference>
<evidence type="ECO:0000259" key="11">
    <source>
        <dbReference type="PROSITE" id="PS50110"/>
    </source>
</evidence>
<name>A0A437JD24_9SPHN</name>
<dbReference type="Pfam" id="PF00072">
    <property type="entry name" value="Response_reg"/>
    <property type="match status" value="1"/>
</dbReference>
<dbReference type="NCBIfam" id="TIGR00229">
    <property type="entry name" value="sensory_box"/>
    <property type="match status" value="1"/>
</dbReference>
<dbReference type="PROSITE" id="PS50109">
    <property type="entry name" value="HIS_KIN"/>
    <property type="match status" value="1"/>
</dbReference>
<feature type="domain" description="Histidine kinase" evidence="10">
    <location>
        <begin position="359"/>
        <end position="581"/>
    </location>
</feature>
<dbReference type="InterPro" id="IPR000014">
    <property type="entry name" value="PAS"/>
</dbReference>
<organism evidence="13 14">
    <name type="scientific">Sphingobium algorifonticola</name>
    <dbReference type="NCBI Taxonomy" id="2008318"/>
    <lineage>
        <taxon>Bacteria</taxon>
        <taxon>Pseudomonadati</taxon>
        <taxon>Pseudomonadota</taxon>
        <taxon>Alphaproteobacteria</taxon>
        <taxon>Sphingomonadales</taxon>
        <taxon>Sphingomonadaceae</taxon>
        <taxon>Sphingobium</taxon>
    </lineage>
</organism>
<dbReference type="Pfam" id="PF05227">
    <property type="entry name" value="CHASE3"/>
    <property type="match status" value="1"/>
</dbReference>
<evidence type="ECO:0000313" key="14">
    <source>
        <dbReference type="Proteomes" id="UP000282977"/>
    </source>
</evidence>
<dbReference type="CDD" id="cd19410">
    <property type="entry name" value="HK9-like_sensor"/>
    <property type="match status" value="1"/>
</dbReference>
<dbReference type="Gene3D" id="1.10.287.130">
    <property type="match status" value="1"/>
</dbReference>
<dbReference type="PROSITE" id="PS50112">
    <property type="entry name" value="PAS"/>
    <property type="match status" value="1"/>
</dbReference>
<keyword evidence="6" id="KW-0902">Two-component regulatory system</keyword>
<dbReference type="EMBL" id="RZUL01000001">
    <property type="protein sequence ID" value="RVT43828.1"/>
    <property type="molecule type" value="Genomic_DNA"/>
</dbReference>
<evidence type="ECO:0000256" key="4">
    <source>
        <dbReference type="ARBA" id="ARBA00022679"/>
    </source>
</evidence>
<dbReference type="InterPro" id="IPR003594">
    <property type="entry name" value="HATPase_dom"/>
</dbReference>
<evidence type="ECO:0000256" key="8">
    <source>
        <dbReference type="PROSITE-ProRule" id="PRU00169"/>
    </source>
</evidence>
<gene>
    <name evidence="13" type="ORF">ENE74_04325</name>
</gene>
<dbReference type="SMART" id="SM00091">
    <property type="entry name" value="PAS"/>
    <property type="match status" value="1"/>
</dbReference>
<feature type="domain" description="PAS" evidence="12">
    <location>
        <begin position="230"/>
        <end position="283"/>
    </location>
</feature>
<evidence type="ECO:0000256" key="5">
    <source>
        <dbReference type="ARBA" id="ARBA00022777"/>
    </source>
</evidence>
<accession>A0A437JD24</accession>
<dbReference type="CDD" id="cd00075">
    <property type="entry name" value="HATPase"/>
    <property type="match status" value="1"/>
</dbReference>
<evidence type="ECO:0000313" key="13">
    <source>
        <dbReference type="EMBL" id="RVT43828.1"/>
    </source>
</evidence>
<dbReference type="GO" id="GO:0005886">
    <property type="term" value="C:plasma membrane"/>
    <property type="evidence" value="ECO:0007669"/>
    <property type="project" value="TreeGrafter"/>
</dbReference>
<dbReference type="AlphaFoldDB" id="A0A437JD24"/>
<dbReference type="Gene3D" id="3.30.565.10">
    <property type="entry name" value="Histidine kinase-like ATPase, C-terminal domain"/>
    <property type="match status" value="1"/>
</dbReference>
<keyword evidence="7 9" id="KW-0472">Membrane</keyword>
<evidence type="ECO:0000259" key="10">
    <source>
        <dbReference type="PROSITE" id="PS50109"/>
    </source>
</evidence>
<dbReference type="InterPro" id="IPR036890">
    <property type="entry name" value="HATPase_C_sf"/>
</dbReference>
<dbReference type="FunFam" id="1.10.287.130:FF:000001">
    <property type="entry name" value="Two-component sensor histidine kinase"/>
    <property type="match status" value="1"/>
</dbReference>
<dbReference type="CDD" id="cd00130">
    <property type="entry name" value="PAS"/>
    <property type="match status" value="1"/>
</dbReference>
<dbReference type="Pfam" id="PF02518">
    <property type="entry name" value="HATPase_c"/>
    <property type="match status" value="1"/>
</dbReference>
<dbReference type="InterPro" id="IPR003661">
    <property type="entry name" value="HisK_dim/P_dom"/>
</dbReference>